<evidence type="ECO:0000256" key="1">
    <source>
        <dbReference type="SAM" id="MobiDB-lite"/>
    </source>
</evidence>
<proteinExistence type="predicted"/>
<accession>X1QZI9</accession>
<name>X1QZI9_9ZZZZ</name>
<feature type="non-terminal residue" evidence="2">
    <location>
        <position position="48"/>
    </location>
</feature>
<evidence type="ECO:0000313" key="2">
    <source>
        <dbReference type="EMBL" id="GAI60256.1"/>
    </source>
</evidence>
<dbReference type="EMBL" id="BARW01000149">
    <property type="protein sequence ID" value="GAI60256.1"/>
    <property type="molecule type" value="Genomic_DNA"/>
</dbReference>
<comment type="caution">
    <text evidence="2">The sequence shown here is derived from an EMBL/GenBank/DDBJ whole genome shotgun (WGS) entry which is preliminary data.</text>
</comment>
<gene>
    <name evidence="2" type="ORF">S12H4_00912</name>
</gene>
<feature type="region of interest" description="Disordered" evidence="1">
    <location>
        <begin position="29"/>
        <end position="48"/>
    </location>
</feature>
<organism evidence="2">
    <name type="scientific">marine sediment metagenome</name>
    <dbReference type="NCBI Taxonomy" id="412755"/>
    <lineage>
        <taxon>unclassified sequences</taxon>
        <taxon>metagenomes</taxon>
        <taxon>ecological metagenomes</taxon>
    </lineage>
</organism>
<dbReference type="AlphaFoldDB" id="X1QZI9"/>
<reference evidence="2" key="1">
    <citation type="journal article" date="2014" name="Front. Microbiol.">
        <title>High frequency of phylogenetically diverse reductive dehalogenase-homologous genes in deep subseafloor sedimentary metagenomes.</title>
        <authorList>
            <person name="Kawai M."/>
            <person name="Futagami T."/>
            <person name="Toyoda A."/>
            <person name="Takaki Y."/>
            <person name="Nishi S."/>
            <person name="Hori S."/>
            <person name="Arai W."/>
            <person name="Tsubouchi T."/>
            <person name="Morono Y."/>
            <person name="Uchiyama I."/>
            <person name="Ito T."/>
            <person name="Fujiyama A."/>
            <person name="Inagaki F."/>
            <person name="Takami H."/>
        </authorList>
    </citation>
    <scope>NUCLEOTIDE SEQUENCE</scope>
    <source>
        <strain evidence="2">Expedition CK06-06</strain>
    </source>
</reference>
<sequence length="48" mass="5003">MVSVGNEEIPAKKAGMAGVWQQISAQEHRLSALEGGHESGGNPESLIT</sequence>
<protein>
    <submittedName>
        <fullName evidence="2">Uncharacterized protein</fullName>
    </submittedName>
</protein>